<keyword evidence="4" id="KW-0255">Endonuclease</keyword>
<feature type="domain" description="Calcineurin-like phosphoesterase" evidence="6">
    <location>
        <begin position="1"/>
        <end position="245"/>
    </location>
</feature>
<gene>
    <name evidence="4 7" type="primary">sbcD</name>
    <name evidence="7" type="ORF">IAB99_02690</name>
</gene>
<dbReference type="InterPro" id="IPR041796">
    <property type="entry name" value="Mre11_N"/>
</dbReference>
<name>A0A9D9I667_9BACT</name>
<keyword evidence="1 4" id="KW-0540">Nuclease</keyword>
<comment type="subunit">
    <text evidence="4">Heterodimer of SbcC and SbcD.</text>
</comment>
<dbReference type="Gene3D" id="3.60.21.10">
    <property type="match status" value="1"/>
</dbReference>
<dbReference type="AlphaFoldDB" id="A0A9D9I667"/>
<dbReference type="Proteomes" id="UP000823660">
    <property type="component" value="Unassembled WGS sequence"/>
</dbReference>
<dbReference type="PANTHER" id="PTHR30337:SF0">
    <property type="entry name" value="NUCLEASE SBCCD SUBUNIT D"/>
    <property type="match status" value="1"/>
</dbReference>
<dbReference type="NCBIfam" id="TIGR00619">
    <property type="entry name" value="sbcd"/>
    <property type="match status" value="1"/>
</dbReference>
<evidence type="ECO:0000256" key="2">
    <source>
        <dbReference type="ARBA" id="ARBA00022801"/>
    </source>
</evidence>
<dbReference type="GO" id="GO:0006260">
    <property type="term" value="P:DNA replication"/>
    <property type="evidence" value="ECO:0007669"/>
    <property type="project" value="UniProtKB-KW"/>
</dbReference>
<feature type="compositionally biased region" description="Basic and acidic residues" evidence="5">
    <location>
        <begin position="157"/>
        <end position="167"/>
    </location>
</feature>
<dbReference type="GO" id="GO:0008408">
    <property type="term" value="F:3'-5' exonuclease activity"/>
    <property type="evidence" value="ECO:0007669"/>
    <property type="project" value="InterPro"/>
</dbReference>
<dbReference type="InterPro" id="IPR004593">
    <property type="entry name" value="SbcD"/>
</dbReference>
<dbReference type="InterPro" id="IPR029052">
    <property type="entry name" value="Metallo-depent_PP-like"/>
</dbReference>
<dbReference type="GO" id="GO:0006310">
    <property type="term" value="P:DNA recombination"/>
    <property type="evidence" value="ECO:0007669"/>
    <property type="project" value="UniProtKB-KW"/>
</dbReference>
<dbReference type="GO" id="GO:0004519">
    <property type="term" value="F:endonuclease activity"/>
    <property type="evidence" value="ECO:0007669"/>
    <property type="project" value="UniProtKB-KW"/>
</dbReference>
<evidence type="ECO:0000256" key="5">
    <source>
        <dbReference type="SAM" id="MobiDB-lite"/>
    </source>
</evidence>
<comment type="function">
    <text evidence="4">SbcCD cleaves DNA hairpin structures. These structures can inhibit DNA replication and are intermediates in certain DNA recombination reactions. The complex acts as a 3'-&gt;5' double strand exonuclease that can open hairpins. It also has a 5' single-strand endonuclease activity.</text>
</comment>
<organism evidence="7 8">
    <name type="scientific">Candidatus Cryptobacteroides faecipullorum</name>
    <dbReference type="NCBI Taxonomy" id="2840764"/>
    <lineage>
        <taxon>Bacteria</taxon>
        <taxon>Pseudomonadati</taxon>
        <taxon>Bacteroidota</taxon>
        <taxon>Bacteroidia</taxon>
        <taxon>Bacteroidales</taxon>
        <taxon>Candidatus Cryptobacteroides</taxon>
    </lineage>
</organism>
<accession>A0A9D9I667</accession>
<evidence type="ECO:0000313" key="8">
    <source>
        <dbReference type="Proteomes" id="UP000823660"/>
    </source>
</evidence>
<reference evidence="7" key="2">
    <citation type="journal article" date="2021" name="PeerJ">
        <title>Extensive microbial diversity within the chicken gut microbiome revealed by metagenomics and culture.</title>
        <authorList>
            <person name="Gilroy R."/>
            <person name="Ravi A."/>
            <person name="Getino M."/>
            <person name="Pursley I."/>
            <person name="Horton D.L."/>
            <person name="Alikhan N.F."/>
            <person name="Baker D."/>
            <person name="Gharbi K."/>
            <person name="Hall N."/>
            <person name="Watson M."/>
            <person name="Adriaenssens E.M."/>
            <person name="Foster-Nyarko E."/>
            <person name="Jarju S."/>
            <person name="Secka A."/>
            <person name="Antonio M."/>
            <person name="Oren A."/>
            <person name="Chaudhuri R.R."/>
            <person name="La Ragione R."/>
            <person name="Hildebrand F."/>
            <person name="Pallen M.J."/>
        </authorList>
    </citation>
    <scope>NUCLEOTIDE SEQUENCE</scope>
    <source>
        <strain evidence="7">B1-15692</strain>
    </source>
</reference>
<sequence>MKIIHTSDWHLGQIFNEYDRTPEHAAFFERLTSIIAKEKPDALIVSGDIYHNSTPSSSTQKLYTDAILEMKKACKEMTVIITAGNHDSPSRLEIDRNLWDYMGVKVIGSVSRREGMPDLEKHIIAIPSSDGGTAGYVIALPHIYRQNYPAVQEEDLSDRQEESRPDTDGGSGPVTHRQKAFYKSLLERVSERNPDNLPVVMMAHLAVSGCDISGHEEPIGGMEYTSLDTFPKGYDYLALGHIHHPQTLKNGSLSGKDGTYDSSVARYCGSPVAVSFDEDYTHSVSLVEISGPGRDGRKTVTVRPVEIPQDIPMKTIPGNPVPFESALEALGDFPDETEAYIRLNVSIKDYLPQNASARAVEAARFKKCRYCCMKVTRETAFGSESRPLLSVEEIRTASPVDMAGLYYRQRFGTDLEPEMKSMLEEVAAEESKDREEKR</sequence>
<keyword evidence="3 4" id="KW-0269">Exonuclease</keyword>
<feature type="region of interest" description="Disordered" evidence="5">
    <location>
        <begin position="152"/>
        <end position="176"/>
    </location>
</feature>
<proteinExistence type="inferred from homology"/>
<dbReference type="PANTHER" id="PTHR30337">
    <property type="entry name" value="COMPONENT OF ATP-DEPENDENT DSDNA EXONUCLEASE"/>
    <property type="match status" value="1"/>
</dbReference>
<keyword evidence="4" id="KW-0233">DNA recombination</keyword>
<evidence type="ECO:0000313" key="7">
    <source>
        <dbReference type="EMBL" id="MBO8466657.1"/>
    </source>
</evidence>
<evidence type="ECO:0000259" key="6">
    <source>
        <dbReference type="Pfam" id="PF00149"/>
    </source>
</evidence>
<evidence type="ECO:0000256" key="3">
    <source>
        <dbReference type="ARBA" id="ARBA00022839"/>
    </source>
</evidence>
<protein>
    <recommendedName>
        <fullName evidence="4">Nuclease SbcCD subunit D</fullName>
    </recommendedName>
</protein>
<dbReference type="InterPro" id="IPR004843">
    <property type="entry name" value="Calcineurin-like_PHP"/>
</dbReference>
<reference evidence="7" key="1">
    <citation type="submission" date="2020-10" db="EMBL/GenBank/DDBJ databases">
        <authorList>
            <person name="Gilroy R."/>
        </authorList>
    </citation>
    <scope>NUCLEOTIDE SEQUENCE</scope>
    <source>
        <strain evidence="7">B1-15692</strain>
    </source>
</reference>
<dbReference type="Pfam" id="PF00149">
    <property type="entry name" value="Metallophos"/>
    <property type="match status" value="1"/>
</dbReference>
<dbReference type="InterPro" id="IPR050535">
    <property type="entry name" value="DNA_Repair-Maintenance_Comp"/>
</dbReference>
<keyword evidence="4" id="KW-0235">DNA replication</keyword>
<dbReference type="SUPFAM" id="SSF56300">
    <property type="entry name" value="Metallo-dependent phosphatases"/>
    <property type="match status" value="1"/>
</dbReference>
<evidence type="ECO:0000256" key="4">
    <source>
        <dbReference type="RuleBase" id="RU363069"/>
    </source>
</evidence>
<dbReference type="CDD" id="cd00840">
    <property type="entry name" value="MPP_Mre11_N"/>
    <property type="match status" value="1"/>
</dbReference>
<keyword evidence="2 4" id="KW-0378">Hydrolase</keyword>
<dbReference type="EMBL" id="JADIMH010000013">
    <property type="protein sequence ID" value="MBO8466657.1"/>
    <property type="molecule type" value="Genomic_DNA"/>
</dbReference>
<evidence type="ECO:0000256" key="1">
    <source>
        <dbReference type="ARBA" id="ARBA00022722"/>
    </source>
</evidence>
<comment type="caution">
    <text evidence="7">The sequence shown here is derived from an EMBL/GenBank/DDBJ whole genome shotgun (WGS) entry which is preliminary data.</text>
</comment>
<comment type="similarity">
    <text evidence="4">Belongs to the SbcD family.</text>
</comment>